<accession>A0A0A9HBE0</accession>
<dbReference type="EMBL" id="GBRH01163824">
    <property type="protein sequence ID" value="JAE34072.1"/>
    <property type="molecule type" value="Transcribed_RNA"/>
</dbReference>
<proteinExistence type="predicted"/>
<protein>
    <submittedName>
        <fullName evidence="1">Uncharacterized protein</fullName>
    </submittedName>
</protein>
<evidence type="ECO:0000313" key="1">
    <source>
        <dbReference type="EMBL" id="JAE34072.1"/>
    </source>
</evidence>
<reference evidence="1" key="2">
    <citation type="journal article" date="2015" name="Data Brief">
        <title>Shoot transcriptome of the giant reed, Arundo donax.</title>
        <authorList>
            <person name="Barrero R.A."/>
            <person name="Guerrero F.D."/>
            <person name="Moolhuijzen P."/>
            <person name="Goolsby J.A."/>
            <person name="Tidwell J."/>
            <person name="Bellgard S.E."/>
            <person name="Bellgard M.I."/>
        </authorList>
    </citation>
    <scope>NUCLEOTIDE SEQUENCE</scope>
    <source>
        <tissue evidence="1">Shoot tissue taken approximately 20 cm above the soil surface</tissue>
    </source>
</reference>
<dbReference type="AlphaFoldDB" id="A0A0A9HBE0"/>
<reference evidence="1" key="1">
    <citation type="submission" date="2014-09" db="EMBL/GenBank/DDBJ databases">
        <authorList>
            <person name="Magalhaes I.L.F."/>
            <person name="Oliveira U."/>
            <person name="Santos F.R."/>
            <person name="Vidigal T.H.D.A."/>
            <person name="Brescovit A.D."/>
            <person name="Santos A.J."/>
        </authorList>
    </citation>
    <scope>NUCLEOTIDE SEQUENCE</scope>
    <source>
        <tissue evidence="1">Shoot tissue taken approximately 20 cm above the soil surface</tissue>
    </source>
</reference>
<organism evidence="1">
    <name type="scientific">Arundo donax</name>
    <name type="common">Giant reed</name>
    <name type="synonym">Donax arundinaceus</name>
    <dbReference type="NCBI Taxonomy" id="35708"/>
    <lineage>
        <taxon>Eukaryota</taxon>
        <taxon>Viridiplantae</taxon>
        <taxon>Streptophyta</taxon>
        <taxon>Embryophyta</taxon>
        <taxon>Tracheophyta</taxon>
        <taxon>Spermatophyta</taxon>
        <taxon>Magnoliopsida</taxon>
        <taxon>Liliopsida</taxon>
        <taxon>Poales</taxon>
        <taxon>Poaceae</taxon>
        <taxon>PACMAD clade</taxon>
        <taxon>Arundinoideae</taxon>
        <taxon>Arundineae</taxon>
        <taxon>Arundo</taxon>
    </lineage>
</organism>
<name>A0A0A9HBE0_ARUDO</name>
<sequence>MASSLMNSARFSTDPLVVLKLSLFCC</sequence>